<dbReference type="Gene3D" id="3.40.640.10">
    <property type="entry name" value="Type I PLP-dependent aspartate aminotransferase-like (Major domain)"/>
    <property type="match status" value="1"/>
</dbReference>
<accession>A0ABN3TUJ8</accession>
<proteinExistence type="inferred from homology"/>
<dbReference type="PANTHER" id="PTHR43643:SF3">
    <property type="entry name" value="HISTIDINOL-PHOSPHATE AMINOTRANSFERASE"/>
    <property type="match status" value="1"/>
</dbReference>
<dbReference type="SUPFAM" id="SSF53383">
    <property type="entry name" value="PLP-dependent transferases"/>
    <property type="match status" value="1"/>
</dbReference>
<dbReference type="RefSeq" id="WP_344436329.1">
    <property type="nucleotide sequence ID" value="NZ_BAAASL010000012.1"/>
</dbReference>
<dbReference type="InterPro" id="IPR015422">
    <property type="entry name" value="PyrdxlP-dep_Trfase_small"/>
</dbReference>
<dbReference type="InterPro" id="IPR015424">
    <property type="entry name" value="PyrdxlP-dep_Trfase"/>
</dbReference>
<evidence type="ECO:0000256" key="1">
    <source>
        <dbReference type="ARBA" id="ARBA00001933"/>
    </source>
</evidence>
<dbReference type="EMBL" id="BAAASL010000012">
    <property type="protein sequence ID" value="GAA2718879.1"/>
    <property type="molecule type" value="Genomic_DNA"/>
</dbReference>
<comment type="caution">
    <text evidence="7">The sequence shown here is derived from an EMBL/GenBank/DDBJ whole genome shotgun (WGS) entry which is preliminary data.</text>
</comment>
<sequence>MTGDLSPHKEPRAEPREEHWLRLHLNENPFPPLPEVATALAAELTAVNRYPEFTPDTLTGMIADWLGTGREHVAVGSGSVGIARQLIDLCTEPGDEVVYGWRSFDAYPLITRMAGAVPVEVPLTATGEQDLPGMLAALTERTRVVVLCNPHNPTGTLVGRAELEDFLAALPRRITLVLDEAYHEFARDPRTPDGLRLLTDHPNVVVLRTFSKAYGLAALRVGYCVAAPGQAGRLRAASLPFGISPLAQVAVAASLRAGKQLAERVDAVVAERERLRSGLVRLGFTGPASHGNFLWLDAGPRTEALAAALAAAGVLVRFYPGEGMRLTVGSREADDLVLSTAGALAPAVPAGLTP</sequence>
<evidence type="ECO:0000313" key="8">
    <source>
        <dbReference type="Proteomes" id="UP001500886"/>
    </source>
</evidence>
<evidence type="ECO:0000256" key="5">
    <source>
        <dbReference type="RuleBase" id="RU003693"/>
    </source>
</evidence>
<dbReference type="NCBIfam" id="NF002878">
    <property type="entry name" value="PRK03321.1"/>
    <property type="match status" value="1"/>
</dbReference>
<dbReference type="InterPro" id="IPR004839">
    <property type="entry name" value="Aminotransferase_I/II_large"/>
</dbReference>
<dbReference type="PROSITE" id="PS00599">
    <property type="entry name" value="AA_TRANSFER_CLASS_2"/>
    <property type="match status" value="1"/>
</dbReference>
<keyword evidence="3" id="KW-0808">Transferase</keyword>
<dbReference type="InterPro" id="IPR024892">
    <property type="entry name" value="ArAT"/>
</dbReference>
<feature type="domain" description="Aminotransferase class I/classII large" evidence="6">
    <location>
        <begin position="19"/>
        <end position="328"/>
    </location>
</feature>
<dbReference type="PANTHER" id="PTHR43643">
    <property type="entry name" value="HISTIDINOL-PHOSPHATE AMINOTRANSFERASE 2"/>
    <property type="match status" value="1"/>
</dbReference>
<comment type="similarity">
    <text evidence="5">Belongs to the class-II pyridoxal-phosphate-dependent aminotransferase family.</text>
</comment>
<dbReference type="Proteomes" id="UP001500886">
    <property type="component" value="Unassembled WGS sequence"/>
</dbReference>
<evidence type="ECO:0000313" key="7">
    <source>
        <dbReference type="EMBL" id="GAA2718879.1"/>
    </source>
</evidence>
<dbReference type="Pfam" id="PF00155">
    <property type="entry name" value="Aminotran_1_2"/>
    <property type="match status" value="1"/>
</dbReference>
<evidence type="ECO:0000256" key="2">
    <source>
        <dbReference type="ARBA" id="ARBA00022576"/>
    </source>
</evidence>
<dbReference type="InterPro" id="IPR001917">
    <property type="entry name" value="Aminotrans_II_pyridoxalP_BS"/>
</dbReference>
<evidence type="ECO:0000256" key="3">
    <source>
        <dbReference type="ARBA" id="ARBA00022679"/>
    </source>
</evidence>
<protein>
    <submittedName>
        <fullName evidence="7">Histidinol-phosphate transaminase</fullName>
    </submittedName>
</protein>
<keyword evidence="8" id="KW-1185">Reference proteome</keyword>
<dbReference type="InterPro" id="IPR015421">
    <property type="entry name" value="PyrdxlP-dep_Trfase_major"/>
</dbReference>
<evidence type="ECO:0000259" key="6">
    <source>
        <dbReference type="Pfam" id="PF00155"/>
    </source>
</evidence>
<evidence type="ECO:0000256" key="4">
    <source>
        <dbReference type="ARBA" id="ARBA00022898"/>
    </source>
</evidence>
<keyword evidence="2" id="KW-0032">Aminotransferase</keyword>
<dbReference type="Gene3D" id="3.90.1150.10">
    <property type="entry name" value="Aspartate Aminotransferase, domain 1"/>
    <property type="match status" value="1"/>
</dbReference>
<dbReference type="InterPro" id="IPR050106">
    <property type="entry name" value="HistidinolP_aminotransfase"/>
</dbReference>
<keyword evidence="4 5" id="KW-0663">Pyridoxal phosphate</keyword>
<comment type="cofactor">
    <cofactor evidence="1 5">
        <name>pyridoxal 5'-phosphate</name>
        <dbReference type="ChEBI" id="CHEBI:597326"/>
    </cofactor>
</comment>
<gene>
    <name evidence="7" type="primary">hisC_2</name>
    <name evidence="7" type="ORF">GCM10010315_35410</name>
</gene>
<organism evidence="7 8">
    <name type="scientific">Streptomyces luteosporeus</name>
    <dbReference type="NCBI Taxonomy" id="173856"/>
    <lineage>
        <taxon>Bacteria</taxon>
        <taxon>Bacillati</taxon>
        <taxon>Actinomycetota</taxon>
        <taxon>Actinomycetes</taxon>
        <taxon>Kitasatosporales</taxon>
        <taxon>Streptomycetaceae</taxon>
        <taxon>Streptomyces</taxon>
    </lineage>
</organism>
<name>A0ABN3TUJ8_9ACTN</name>
<dbReference type="CDD" id="cd00609">
    <property type="entry name" value="AAT_like"/>
    <property type="match status" value="1"/>
</dbReference>
<reference evidence="7 8" key="1">
    <citation type="journal article" date="2019" name="Int. J. Syst. Evol. Microbiol.">
        <title>The Global Catalogue of Microorganisms (GCM) 10K type strain sequencing project: providing services to taxonomists for standard genome sequencing and annotation.</title>
        <authorList>
            <consortium name="The Broad Institute Genomics Platform"/>
            <consortium name="The Broad Institute Genome Sequencing Center for Infectious Disease"/>
            <person name="Wu L."/>
            <person name="Ma J."/>
        </authorList>
    </citation>
    <scope>NUCLEOTIDE SEQUENCE [LARGE SCALE GENOMIC DNA]</scope>
    <source>
        <strain evidence="7 8">JCM 4542</strain>
    </source>
</reference>